<gene>
    <name evidence="6" type="ORF">SAMN02745194_02372</name>
</gene>
<dbReference type="PANTHER" id="PTHR30136">
    <property type="entry name" value="HELIX-TURN-HELIX TRANSCRIPTIONAL REGULATOR, ICLR FAMILY"/>
    <property type="match status" value="1"/>
</dbReference>
<dbReference type="Gene3D" id="3.30.450.40">
    <property type="match status" value="1"/>
</dbReference>
<dbReference type="SMART" id="SM00346">
    <property type="entry name" value="HTH_ICLR"/>
    <property type="match status" value="1"/>
</dbReference>
<evidence type="ECO:0000259" key="4">
    <source>
        <dbReference type="PROSITE" id="PS51077"/>
    </source>
</evidence>
<proteinExistence type="predicted"/>
<dbReference type="PROSITE" id="PS51077">
    <property type="entry name" value="HTH_ICLR"/>
    <property type="match status" value="1"/>
</dbReference>
<accession>A0A1M6IKX9</accession>
<dbReference type="OrthoDB" id="9807558at2"/>
<feature type="domain" description="HTH iclR-type" evidence="4">
    <location>
        <begin position="22"/>
        <end position="82"/>
    </location>
</feature>
<dbReference type="InterPro" id="IPR005471">
    <property type="entry name" value="Tscrpt_reg_IclR_N"/>
</dbReference>
<sequence length="266" mass="28196">MPRLRADAARRREEAALGPDHSEALARGIAILSAFGPERRQMTLAEAARAVDLPRATARRALLTLAHLGLVEADGRLFRLTPRVLRLASGYLGANGVSALLQPCCERIAAATGANCSVAMLDGAEAVFVAYGQPSRLVPVNTMIGARLPAYCTALGRVLLAALPDPALYSLLATLDAKAVTPRTETDPARLREAILLARAEGHALVEEEMELGFRSLAVPLRRYDGRVVAALNLGAPVALHASGEMAARFLPLLLTEASSLSQQLL</sequence>
<dbReference type="RefSeq" id="WP_073134923.1">
    <property type="nucleotide sequence ID" value="NZ_FQZF01000012.1"/>
</dbReference>
<dbReference type="PANTHER" id="PTHR30136:SF34">
    <property type="entry name" value="TRANSCRIPTIONAL REGULATOR"/>
    <property type="match status" value="1"/>
</dbReference>
<keyword evidence="1" id="KW-0805">Transcription regulation</keyword>
<name>A0A1M6IKX9_9PROT</name>
<evidence type="ECO:0000313" key="7">
    <source>
        <dbReference type="Proteomes" id="UP000184387"/>
    </source>
</evidence>
<dbReference type="Pfam" id="PF01614">
    <property type="entry name" value="IclR_C"/>
    <property type="match status" value="1"/>
</dbReference>
<evidence type="ECO:0000256" key="3">
    <source>
        <dbReference type="ARBA" id="ARBA00023163"/>
    </source>
</evidence>
<keyword evidence="7" id="KW-1185">Reference proteome</keyword>
<evidence type="ECO:0000256" key="2">
    <source>
        <dbReference type="ARBA" id="ARBA00023125"/>
    </source>
</evidence>
<dbReference type="InterPro" id="IPR029016">
    <property type="entry name" value="GAF-like_dom_sf"/>
</dbReference>
<dbReference type="Proteomes" id="UP000184387">
    <property type="component" value="Unassembled WGS sequence"/>
</dbReference>
<dbReference type="InterPro" id="IPR014757">
    <property type="entry name" value="Tscrpt_reg_IclR_C"/>
</dbReference>
<evidence type="ECO:0000313" key="6">
    <source>
        <dbReference type="EMBL" id="SHJ35141.1"/>
    </source>
</evidence>
<dbReference type="AlphaFoldDB" id="A0A1M6IKX9"/>
<evidence type="ECO:0000256" key="1">
    <source>
        <dbReference type="ARBA" id="ARBA00023015"/>
    </source>
</evidence>
<feature type="domain" description="IclR-ED" evidence="5">
    <location>
        <begin position="83"/>
        <end position="266"/>
    </location>
</feature>
<dbReference type="Pfam" id="PF09339">
    <property type="entry name" value="HTH_IclR"/>
    <property type="match status" value="1"/>
</dbReference>
<dbReference type="Gene3D" id="1.10.10.10">
    <property type="entry name" value="Winged helix-like DNA-binding domain superfamily/Winged helix DNA-binding domain"/>
    <property type="match status" value="1"/>
</dbReference>
<protein>
    <submittedName>
        <fullName evidence="6">Transcriptional regulator, IclR family</fullName>
    </submittedName>
</protein>
<dbReference type="GO" id="GO:0003700">
    <property type="term" value="F:DNA-binding transcription factor activity"/>
    <property type="evidence" value="ECO:0007669"/>
    <property type="project" value="TreeGrafter"/>
</dbReference>
<dbReference type="PROSITE" id="PS51078">
    <property type="entry name" value="ICLR_ED"/>
    <property type="match status" value="1"/>
</dbReference>
<dbReference type="InterPro" id="IPR050707">
    <property type="entry name" value="HTH_MetabolicPath_Reg"/>
</dbReference>
<dbReference type="SUPFAM" id="SSF46785">
    <property type="entry name" value="Winged helix' DNA-binding domain"/>
    <property type="match status" value="1"/>
</dbReference>
<dbReference type="SUPFAM" id="SSF55781">
    <property type="entry name" value="GAF domain-like"/>
    <property type="match status" value="1"/>
</dbReference>
<dbReference type="InterPro" id="IPR036388">
    <property type="entry name" value="WH-like_DNA-bd_sf"/>
</dbReference>
<keyword evidence="2" id="KW-0238">DNA-binding</keyword>
<dbReference type="GO" id="GO:0045892">
    <property type="term" value="P:negative regulation of DNA-templated transcription"/>
    <property type="evidence" value="ECO:0007669"/>
    <property type="project" value="TreeGrafter"/>
</dbReference>
<keyword evidence="3" id="KW-0804">Transcription</keyword>
<evidence type="ECO:0000259" key="5">
    <source>
        <dbReference type="PROSITE" id="PS51078"/>
    </source>
</evidence>
<dbReference type="EMBL" id="FQZF01000012">
    <property type="protein sequence ID" value="SHJ35141.1"/>
    <property type="molecule type" value="Genomic_DNA"/>
</dbReference>
<dbReference type="STRING" id="198092.SAMN02745194_02372"/>
<dbReference type="GO" id="GO:0003677">
    <property type="term" value="F:DNA binding"/>
    <property type="evidence" value="ECO:0007669"/>
    <property type="project" value="UniProtKB-KW"/>
</dbReference>
<reference evidence="6 7" key="1">
    <citation type="submission" date="2016-11" db="EMBL/GenBank/DDBJ databases">
        <authorList>
            <person name="Jaros S."/>
            <person name="Januszkiewicz K."/>
            <person name="Wedrychowicz H."/>
        </authorList>
    </citation>
    <scope>NUCLEOTIDE SEQUENCE [LARGE SCALE GENOMIC DNA]</scope>
    <source>
        <strain evidence="6 7">DSM 14916</strain>
    </source>
</reference>
<dbReference type="InterPro" id="IPR036390">
    <property type="entry name" value="WH_DNA-bd_sf"/>
</dbReference>
<organism evidence="6 7">
    <name type="scientific">Muricoccus roseus</name>
    <dbReference type="NCBI Taxonomy" id="198092"/>
    <lineage>
        <taxon>Bacteria</taxon>
        <taxon>Pseudomonadati</taxon>
        <taxon>Pseudomonadota</taxon>
        <taxon>Alphaproteobacteria</taxon>
        <taxon>Acetobacterales</taxon>
        <taxon>Roseomonadaceae</taxon>
        <taxon>Muricoccus</taxon>
    </lineage>
</organism>